<dbReference type="PANTHER" id="PTHR24369:SF210">
    <property type="entry name" value="CHAOPTIN-RELATED"/>
    <property type="match status" value="1"/>
</dbReference>
<dbReference type="SUPFAM" id="SSF52058">
    <property type="entry name" value="L domain-like"/>
    <property type="match status" value="1"/>
</dbReference>
<keyword evidence="3" id="KW-0677">Repeat</keyword>
<evidence type="ECO:0008006" key="7">
    <source>
        <dbReference type="Google" id="ProtNLM"/>
    </source>
</evidence>
<dbReference type="InterPro" id="IPR050541">
    <property type="entry name" value="LRR_TM_domain-containing"/>
</dbReference>
<protein>
    <recommendedName>
        <fullName evidence="7">LRRNT domain-containing protein</fullName>
    </recommendedName>
</protein>
<keyword evidence="1" id="KW-0433">Leucine-rich repeat</keyword>
<dbReference type="AlphaFoldDB" id="A0A1B6IGM4"/>
<feature type="chain" id="PRO_5008585152" description="LRRNT domain-containing protein" evidence="5">
    <location>
        <begin position="26"/>
        <end position="349"/>
    </location>
</feature>
<dbReference type="InterPro" id="IPR032675">
    <property type="entry name" value="LRR_dom_sf"/>
</dbReference>
<evidence type="ECO:0000256" key="5">
    <source>
        <dbReference type="SAM" id="SignalP"/>
    </source>
</evidence>
<dbReference type="Pfam" id="PF13855">
    <property type="entry name" value="LRR_8"/>
    <property type="match status" value="2"/>
</dbReference>
<keyword evidence="4" id="KW-0472">Membrane</keyword>
<evidence type="ECO:0000256" key="1">
    <source>
        <dbReference type="ARBA" id="ARBA00022614"/>
    </source>
</evidence>
<evidence type="ECO:0000256" key="4">
    <source>
        <dbReference type="SAM" id="Phobius"/>
    </source>
</evidence>
<feature type="signal peptide" evidence="5">
    <location>
        <begin position="1"/>
        <end position="25"/>
    </location>
</feature>
<name>A0A1B6IGM4_9HEMI</name>
<dbReference type="GO" id="GO:0005886">
    <property type="term" value="C:plasma membrane"/>
    <property type="evidence" value="ECO:0007669"/>
    <property type="project" value="TreeGrafter"/>
</dbReference>
<reference evidence="6" key="1">
    <citation type="submission" date="2015-11" db="EMBL/GenBank/DDBJ databases">
        <title>De novo transcriptome assembly of four potential Pierce s Disease insect vectors from Arizona vineyards.</title>
        <authorList>
            <person name="Tassone E.E."/>
        </authorList>
    </citation>
    <scope>NUCLEOTIDE SEQUENCE</scope>
</reference>
<gene>
    <name evidence="6" type="ORF">g.19706</name>
</gene>
<dbReference type="PANTHER" id="PTHR24369">
    <property type="entry name" value="ANTIGEN BSP, PUTATIVE-RELATED"/>
    <property type="match status" value="1"/>
</dbReference>
<proteinExistence type="predicted"/>
<dbReference type="InterPro" id="IPR003591">
    <property type="entry name" value="Leu-rich_rpt_typical-subtyp"/>
</dbReference>
<feature type="transmembrane region" description="Helical" evidence="4">
    <location>
        <begin position="320"/>
        <end position="342"/>
    </location>
</feature>
<evidence type="ECO:0000256" key="3">
    <source>
        <dbReference type="ARBA" id="ARBA00022737"/>
    </source>
</evidence>
<keyword evidence="4" id="KW-1133">Transmembrane helix</keyword>
<evidence type="ECO:0000313" key="6">
    <source>
        <dbReference type="EMBL" id="JAS86066.1"/>
    </source>
</evidence>
<dbReference type="SMART" id="SM00369">
    <property type="entry name" value="LRR_TYP"/>
    <property type="match status" value="5"/>
</dbReference>
<accession>A0A1B6IGM4</accession>
<sequence length="349" mass="39298">MTSSFMLSYLNLLAAILLSVTGGLAETVRCPRYCVCYLNTTNYMRSVSCVARRLDNIDLSVPRRVQSLDLSNNSISVLEDRGFQNLGLIEILRLVMRHNSLRTIGLHSFSGLTYLQSVDLAANNLYQILPWTFHENSNLKFVSLSGNPLGHVVSSGPFLDVPSLEVLELSNCNFAHFPQDAFSALPSLKRLDISQNEIISLDIYSLQFLYILEEVDVTKNPWPCNTNLKNLKEFLDGRSSRLIGSSCDLPEGLQQIEMKPAKFEKIISVGIAYPEYNGSSSEEDYINDEEITVQNKTDCDCKTVTKAGLINNDYFNLPPMLLILVSFKLGVCVTLFVGYFWMWCKPQKK</sequence>
<dbReference type="EMBL" id="GECU01021640">
    <property type="protein sequence ID" value="JAS86066.1"/>
    <property type="molecule type" value="Transcribed_RNA"/>
</dbReference>
<organism evidence="6">
    <name type="scientific">Homalodisca liturata</name>
    <dbReference type="NCBI Taxonomy" id="320908"/>
    <lineage>
        <taxon>Eukaryota</taxon>
        <taxon>Metazoa</taxon>
        <taxon>Ecdysozoa</taxon>
        <taxon>Arthropoda</taxon>
        <taxon>Hexapoda</taxon>
        <taxon>Insecta</taxon>
        <taxon>Pterygota</taxon>
        <taxon>Neoptera</taxon>
        <taxon>Paraneoptera</taxon>
        <taxon>Hemiptera</taxon>
        <taxon>Auchenorrhyncha</taxon>
        <taxon>Membracoidea</taxon>
        <taxon>Cicadellidae</taxon>
        <taxon>Cicadellinae</taxon>
        <taxon>Proconiini</taxon>
        <taxon>Homalodisca</taxon>
    </lineage>
</organism>
<evidence type="ECO:0000256" key="2">
    <source>
        <dbReference type="ARBA" id="ARBA00022729"/>
    </source>
</evidence>
<keyword evidence="2 5" id="KW-0732">Signal</keyword>
<dbReference type="InterPro" id="IPR001611">
    <property type="entry name" value="Leu-rich_rpt"/>
</dbReference>
<keyword evidence="4" id="KW-0812">Transmembrane</keyword>
<dbReference type="Gene3D" id="3.80.10.10">
    <property type="entry name" value="Ribonuclease Inhibitor"/>
    <property type="match status" value="2"/>
</dbReference>